<sequence length="121" mass="13704">MAKGKVIIPTSYRQTKTRKPFFKWEQPSPEDLSHALNYVLLVSVPFFLILLGLELYLWLSGDNPIFYDWSATTKESTTTYPPPREKAGIDEQVETNMPNEILAATHNALTNVTIPSNFSTV</sequence>
<accession>A0A9N9QNV8</accession>
<gene>
    <name evidence="2" type="ORF">CEUTPL_LOCUS7908</name>
</gene>
<proteinExistence type="predicted"/>
<keyword evidence="1" id="KW-0812">Transmembrane</keyword>
<reference evidence="2" key="1">
    <citation type="submission" date="2022-01" db="EMBL/GenBank/DDBJ databases">
        <authorList>
            <person name="King R."/>
        </authorList>
    </citation>
    <scope>NUCLEOTIDE SEQUENCE</scope>
</reference>
<keyword evidence="3" id="KW-1185">Reference proteome</keyword>
<dbReference type="AlphaFoldDB" id="A0A9N9QNV8"/>
<organism evidence="2 3">
    <name type="scientific">Ceutorhynchus assimilis</name>
    <name type="common">cabbage seed weevil</name>
    <dbReference type="NCBI Taxonomy" id="467358"/>
    <lineage>
        <taxon>Eukaryota</taxon>
        <taxon>Metazoa</taxon>
        <taxon>Ecdysozoa</taxon>
        <taxon>Arthropoda</taxon>
        <taxon>Hexapoda</taxon>
        <taxon>Insecta</taxon>
        <taxon>Pterygota</taxon>
        <taxon>Neoptera</taxon>
        <taxon>Endopterygota</taxon>
        <taxon>Coleoptera</taxon>
        <taxon>Polyphaga</taxon>
        <taxon>Cucujiformia</taxon>
        <taxon>Curculionidae</taxon>
        <taxon>Ceutorhynchinae</taxon>
        <taxon>Ceutorhynchus</taxon>
    </lineage>
</organism>
<evidence type="ECO:0000313" key="2">
    <source>
        <dbReference type="EMBL" id="CAG9767343.1"/>
    </source>
</evidence>
<name>A0A9N9QNV8_9CUCU</name>
<evidence type="ECO:0000313" key="3">
    <source>
        <dbReference type="Proteomes" id="UP001152799"/>
    </source>
</evidence>
<keyword evidence="1" id="KW-1133">Transmembrane helix</keyword>
<protein>
    <submittedName>
        <fullName evidence="2">Uncharacterized protein</fullName>
    </submittedName>
</protein>
<evidence type="ECO:0000256" key="1">
    <source>
        <dbReference type="SAM" id="Phobius"/>
    </source>
</evidence>
<dbReference type="EMBL" id="OU892280">
    <property type="protein sequence ID" value="CAG9767343.1"/>
    <property type="molecule type" value="Genomic_DNA"/>
</dbReference>
<dbReference type="Proteomes" id="UP001152799">
    <property type="component" value="Chromosome 4"/>
</dbReference>
<keyword evidence="1" id="KW-0472">Membrane</keyword>
<feature type="transmembrane region" description="Helical" evidence="1">
    <location>
        <begin position="35"/>
        <end position="59"/>
    </location>
</feature>